<accession>A0A8X6W3Y7</accession>
<comment type="caution">
    <text evidence="1">The sequence shown here is derived from an EMBL/GenBank/DDBJ whole genome shotgun (WGS) entry which is preliminary data.</text>
</comment>
<evidence type="ECO:0000313" key="2">
    <source>
        <dbReference type="Proteomes" id="UP000887159"/>
    </source>
</evidence>
<reference evidence="1" key="1">
    <citation type="submission" date="2020-08" db="EMBL/GenBank/DDBJ databases">
        <title>Multicomponent nature underlies the extraordinary mechanical properties of spider dragline silk.</title>
        <authorList>
            <person name="Kono N."/>
            <person name="Nakamura H."/>
            <person name="Mori M."/>
            <person name="Yoshida Y."/>
            <person name="Ohtoshi R."/>
            <person name="Malay A.D."/>
            <person name="Moran D.A.P."/>
            <person name="Tomita M."/>
            <person name="Numata K."/>
            <person name="Arakawa K."/>
        </authorList>
    </citation>
    <scope>NUCLEOTIDE SEQUENCE</scope>
</reference>
<dbReference type="AlphaFoldDB" id="A0A8X6W3Y7"/>
<sequence length="83" mass="9827">MLKIPTITLPELRPFTTNGFLQTMPSRSVYLHRFMQVFDEDLFERIQTPTQHFPRSEKSVVLRVHRLRWIIGPLLNAEATHKP</sequence>
<evidence type="ECO:0000313" key="1">
    <source>
        <dbReference type="EMBL" id="GFY27860.1"/>
    </source>
</evidence>
<gene>
    <name evidence="1" type="ORF">TNCV_243251</name>
</gene>
<dbReference type="Proteomes" id="UP000887159">
    <property type="component" value="Unassembled WGS sequence"/>
</dbReference>
<keyword evidence="2" id="KW-1185">Reference proteome</keyword>
<protein>
    <submittedName>
        <fullName evidence="1">Uncharacterized protein</fullName>
    </submittedName>
</protein>
<proteinExistence type="predicted"/>
<dbReference type="EMBL" id="BMAU01021381">
    <property type="protein sequence ID" value="GFY27860.1"/>
    <property type="molecule type" value="Genomic_DNA"/>
</dbReference>
<name>A0A8X6W3Y7_TRICX</name>
<organism evidence="1 2">
    <name type="scientific">Trichonephila clavipes</name>
    <name type="common">Golden silk orbweaver</name>
    <name type="synonym">Nephila clavipes</name>
    <dbReference type="NCBI Taxonomy" id="2585209"/>
    <lineage>
        <taxon>Eukaryota</taxon>
        <taxon>Metazoa</taxon>
        <taxon>Ecdysozoa</taxon>
        <taxon>Arthropoda</taxon>
        <taxon>Chelicerata</taxon>
        <taxon>Arachnida</taxon>
        <taxon>Araneae</taxon>
        <taxon>Araneomorphae</taxon>
        <taxon>Entelegynae</taxon>
        <taxon>Araneoidea</taxon>
        <taxon>Nephilidae</taxon>
        <taxon>Trichonephila</taxon>
    </lineage>
</organism>